<dbReference type="KEGG" id="csem:103395967"/>
<feature type="domain" description="Fibrinogen C-terminal" evidence="9">
    <location>
        <begin position="214"/>
        <end position="421"/>
    </location>
</feature>
<dbReference type="Gene3D" id="3.90.215.10">
    <property type="entry name" value="Gamma Fibrinogen, chain A, domain 1"/>
    <property type="match status" value="1"/>
</dbReference>
<dbReference type="InterPro" id="IPR002181">
    <property type="entry name" value="Fibrinogen_a/b/g_C_dom"/>
</dbReference>
<accession>A0A3P8WUJ1</accession>
<keyword evidence="2" id="KW-0964">Secreted</keyword>
<evidence type="ECO:0000259" key="9">
    <source>
        <dbReference type="PROSITE" id="PS51406"/>
    </source>
</evidence>
<feature type="chain" id="PRO_5018160780" evidence="8">
    <location>
        <begin position="21"/>
        <end position="424"/>
    </location>
</feature>
<feature type="coiled-coil region" evidence="7">
    <location>
        <begin position="65"/>
        <end position="206"/>
    </location>
</feature>
<reference evidence="10" key="3">
    <citation type="submission" date="2025-09" db="UniProtKB">
        <authorList>
            <consortium name="Ensembl"/>
        </authorList>
    </citation>
    <scope>IDENTIFICATION</scope>
</reference>
<protein>
    <submittedName>
        <fullName evidence="10">Angiopoietin like 4</fullName>
    </submittedName>
</protein>
<keyword evidence="11" id="KW-1185">Reference proteome</keyword>
<feature type="signal peptide" evidence="8">
    <location>
        <begin position="1"/>
        <end position="20"/>
    </location>
</feature>
<evidence type="ECO:0000256" key="7">
    <source>
        <dbReference type="SAM" id="Coils"/>
    </source>
</evidence>
<keyword evidence="5" id="KW-1015">Disulfide bond</keyword>
<evidence type="ECO:0000256" key="4">
    <source>
        <dbReference type="ARBA" id="ARBA00023054"/>
    </source>
</evidence>
<dbReference type="Proteomes" id="UP000265120">
    <property type="component" value="Chromosome 2"/>
</dbReference>
<organism evidence="10 11">
    <name type="scientific">Cynoglossus semilaevis</name>
    <name type="common">Tongue sole</name>
    <dbReference type="NCBI Taxonomy" id="244447"/>
    <lineage>
        <taxon>Eukaryota</taxon>
        <taxon>Metazoa</taxon>
        <taxon>Chordata</taxon>
        <taxon>Craniata</taxon>
        <taxon>Vertebrata</taxon>
        <taxon>Euteleostomi</taxon>
        <taxon>Actinopterygii</taxon>
        <taxon>Neopterygii</taxon>
        <taxon>Teleostei</taxon>
        <taxon>Neoteleostei</taxon>
        <taxon>Acanthomorphata</taxon>
        <taxon>Carangaria</taxon>
        <taxon>Pleuronectiformes</taxon>
        <taxon>Pleuronectoidei</taxon>
        <taxon>Cynoglossidae</taxon>
        <taxon>Cynoglossinae</taxon>
        <taxon>Cynoglossus</taxon>
    </lineage>
</organism>
<dbReference type="AlphaFoldDB" id="A0A3P8WUJ1"/>
<dbReference type="OMA" id="EKHASWD"/>
<keyword evidence="3 8" id="KW-0732">Signal</keyword>
<evidence type="ECO:0000256" key="2">
    <source>
        <dbReference type="ARBA" id="ARBA00022525"/>
    </source>
</evidence>
<dbReference type="Gene3D" id="1.10.287.950">
    <property type="entry name" value="Methyl-accepting chemotaxis protein"/>
    <property type="match status" value="1"/>
</dbReference>
<evidence type="ECO:0000313" key="11">
    <source>
        <dbReference type="Proteomes" id="UP000265120"/>
    </source>
</evidence>
<dbReference type="SUPFAM" id="SSF56496">
    <property type="entry name" value="Fibrinogen C-terminal domain-like"/>
    <property type="match status" value="1"/>
</dbReference>
<dbReference type="RefSeq" id="XP_008332065.1">
    <property type="nucleotide sequence ID" value="XM_008333843.2"/>
</dbReference>
<dbReference type="InterPro" id="IPR036056">
    <property type="entry name" value="Fibrinogen-like_C"/>
</dbReference>
<dbReference type="PROSITE" id="PS51406">
    <property type="entry name" value="FIBRINOGEN_C_2"/>
    <property type="match status" value="1"/>
</dbReference>
<evidence type="ECO:0000256" key="8">
    <source>
        <dbReference type="SAM" id="SignalP"/>
    </source>
</evidence>
<dbReference type="CDD" id="cd00087">
    <property type="entry name" value="FReD"/>
    <property type="match status" value="1"/>
</dbReference>
<evidence type="ECO:0000256" key="1">
    <source>
        <dbReference type="ARBA" id="ARBA00004613"/>
    </source>
</evidence>
<comment type="subcellular location">
    <subcellularLocation>
        <location evidence="1">Secreted</location>
    </subcellularLocation>
</comment>
<dbReference type="GeneID" id="103395967"/>
<evidence type="ECO:0000256" key="5">
    <source>
        <dbReference type="ARBA" id="ARBA00023157"/>
    </source>
</evidence>
<dbReference type="PANTHER" id="PTHR47221">
    <property type="entry name" value="FIBRINOGEN ALPHA CHAIN"/>
    <property type="match status" value="1"/>
</dbReference>
<dbReference type="InParanoid" id="A0A3P8WUJ1"/>
<reference evidence="10" key="2">
    <citation type="submission" date="2025-08" db="UniProtKB">
        <authorList>
            <consortium name="Ensembl"/>
        </authorList>
    </citation>
    <scope>IDENTIFICATION</scope>
</reference>
<keyword evidence="4 7" id="KW-0175">Coiled coil</keyword>
<dbReference type="SMART" id="SM00186">
    <property type="entry name" value="FBG"/>
    <property type="match status" value="1"/>
</dbReference>
<dbReference type="Ensembl" id="ENSCSET00000028708.1">
    <property type="protein sequence ID" value="ENSCSEP00000028330.1"/>
    <property type="gene ID" value="ENSCSEG00000018112.1"/>
</dbReference>
<evidence type="ECO:0000256" key="3">
    <source>
        <dbReference type="ARBA" id="ARBA00022729"/>
    </source>
</evidence>
<dbReference type="InterPro" id="IPR014716">
    <property type="entry name" value="Fibrinogen_a/b/g_C_1"/>
</dbReference>
<reference evidence="10 11" key="1">
    <citation type="journal article" date="2014" name="Nat. Genet.">
        <title>Whole-genome sequence of a flatfish provides insights into ZW sex chromosome evolution and adaptation to a benthic lifestyle.</title>
        <authorList>
            <person name="Chen S."/>
            <person name="Zhang G."/>
            <person name="Shao C."/>
            <person name="Huang Q."/>
            <person name="Liu G."/>
            <person name="Zhang P."/>
            <person name="Song W."/>
            <person name="An N."/>
            <person name="Chalopin D."/>
            <person name="Volff J.N."/>
            <person name="Hong Y."/>
            <person name="Li Q."/>
            <person name="Sha Z."/>
            <person name="Zhou H."/>
            <person name="Xie M."/>
            <person name="Yu Q."/>
            <person name="Liu Y."/>
            <person name="Xiang H."/>
            <person name="Wang N."/>
            <person name="Wu K."/>
            <person name="Yang C."/>
            <person name="Zhou Q."/>
            <person name="Liao X."/>
            <person name="Yang L."/>
            <person name="Hu Q."/>
            <person name="Zhang J."/>
            <person name="Meng L."/>
            <person name="Jin L."/>
            <person name="Tian Y."/>
            <person name="Lian J."/>
            <person name="Yang J."/>
            <person name="Miao G."/>
            <person name="Liu S."/>
            <person name="Liang Z."/>
            <person name="Yan F."/>
            <person name="Li Y."/>
            <person name="Sun B."/>
            <person name="Zhang H."/>
            <person name="Zhang J."/>
            <person name="Zhu Y."/>
            <person name="Du M."/>
            <person name="Zhao Y."/>
            <person name="Schartl M."/>
            <person name="Tang Q."/>
            <person name="Wang J."/>
        </authorList>
    </citation>
    <scope>NUCLEOTIDE SEQUENCE</scope>
</reference>
<proteinExistence type="predicted"/>
<dbReference type="STRING" id="244447.ENSCSEP00000028330"/>
<dbReference type="InterPro" id="IPR037579">
    <property type="entry name" value="FIB_ANG-like"/>
</dbReference>
<dbReference type="GeneTree" id="ENSGT00940000159478"/>
<name>A0A3P8WUJ1_CYNSE</name>
<dbReference type="PANTHER" id="PTHR47221:SF6">
    <property type="entry name" value="FIBRINOGEN ALPHA CHAIN"/>
    <property type="match status" value="1"/>
</dbReference>
<dbReference type="Pfam" id="PF00147">
    <property type="entry name" value="Fibrinogen_C"/>
    <property type="match status" value="1"/>
</dbReference>
<dbReference type="GO" id="GO:0005576">
    <property type="term" value="C:extracellular region"/>
    <property type="evidence" value="ECO:0007669"/>
    <property type="project" value="UniProtKB-SubCell"/>
</dbReference>
<evidence type="ECO:0000313" key="10">
    <source>
        <dbReference type="Ensembl" id="ENSCSEP00000028330.1"/>
    </source>
</evidence>
<evidence type="ECO:0000256" key="6">
    <source>
        <dbReference type="ARBA" id="ARBA00023180"/>
    </source>
</evidence>
<dbReference type="OrthoDB" id="6145874at2759"/>
<sequence>MKMHQLTILLVTILVHEAAGFPTEVRAVPGRDKYASWDDVNVVAHGLLQLGQALKENVDKTKVQMRDVNTKLKDFNVRVDELEKKQHEQDEALKGRGTTVEEMEKRTAQLADEVREKVEEVNSRMDRLEEKVEEVLRVPQLDSNYSDDSRAPFIQRLLTAQNRRIDQLVEKIKQQQEKLEKQSLHLQALQNKVKQKRVKSNRQREEVRGEVEQSYTAGLPTDCHDLFLQGQHVSGVYTVKPKNSQPFNVLCEMTAEGGWTIIQRRQDGSQNFNQLWESYKKGFGSMTGEFWLGLENVHSLSEQGPYVLQVELSQQTGEQQTVQYQFKLDGEDKKFSVHLQEPGTSGLPFSTADQDNDLAADVNCAETLSGGWWFSDCGETNLNGRYPSSASLDRGQTMFWTSTKGRDISLKTTVLKIAPAPVKS</sequence>
<dbReference type="GO" id="GO:0007596">
    <property type="term" value="P:blood coagulation"/>
    <property type="evidence" value="ECO:0007669"/>
    <property type="project" value="InterPro"/>
</dbReference>
<keyword evidence="6" id="KW-0325">Glycoprotein</keyword>